<dbReference type="Proteomes" id="UP000293154">
    <property type="component" value="Chromosome"/>
</dbReference>
<reference evidence="1 2" key="1">
    <citation type="submission" date="2019-03" db="EMBL/GenBank/DDBJ databases">
        <title>Pragia sp. nov. isolated from the gut tract of Carduelis flavirostris.</title>
        <authorList>
            <person name="Ge Y."/>
        </authorList>
    </citation>
    <scope>NUCLEOTIDE SEQUENCE [LARGE SCALE GENOMIC DNA]</scope>
    <source>
        <strain evidence="1 2">CF-458</strain>
    </source>
</reference>
<dbReference type="InterPro" id="IPR006450">
    <property type="entry name" value="Phage_HK97_gp6-like"/>
</dbReference>
<dbReference type="CDD" id="cd08054">
    <property type="entry name" value="gp6"/>
    <property type="match status" value="1"/>
</dbReference>
<proteinExistence type="predicted"/>
<organism evidence="1 2">
    <name type="scientific">Limnobaculum zhutongyuii</name>
    <dbReference type="NCBI Taxonomy" id="2498113"/>
    <lineage>
        <taxon>Bacteria</taxon>
        <taxon>Pseudomonadati</taxon>
        <taxon>Pseudomonadota</taxon>
        <taxon>Gammaproteobacteria</taxon>
        <taxon>Enterobacterales</taxon>
        <taxon>Budviciaceae</taxon>
        <taxon>Limnobaculum</taxon>
    </lineage>
</organism>
<dbReference type="RefSeq" id="WP_130593342.1">
    <property type="nucleotide sequence ID" value="NZ_CP034752.1"/>
</dbReference>
<dbReference type="NCBIfam" id="TIGR01560">
    <property type="entry name" value="put_DNA_pack"/>
    <property type="match status" value="1"/>
</dbReference>
<protein>
    <submittedName>
        <fullName evidence="1">Phage gp6-like head-tail connector protein</fullName>
    </submittedName>
</protein>
<gene>
    <name evidence="1" type="ORF">EKN56_19690</name>
</gene>
<dbReference type="Pfam" id="PF05135">
    <property type="entry name" value="Phage_connect_1"/>
    <property type="match status" value="1"/>
</dbReference>
<dbReference type="KEGG" id="prag:EKN56_19690"/>
<dbReference type="InterPro" id="IPR021146">
    <property type="entry name" value="Phage_gp6-like_head-tail"/>
</dbReference>
<dbReference type="Gene3D" id="1.10.3230.30">
    <property type="entry name" value="Phage gp6-like head-tail connector protein"/>
    <property type="match status" value="1"/>
</dbReference>
<keyword evidence="2" id="KW-1185">Reference proteome</keyword>
<dbReference type="OrthoDB" id="8452319at2"/>
<name>A0A411WQE6_9GAMM</name>
<dbReference type="EMBL" id="CP034752">
    <property type="protein sequence ID" value="QBH98417.1"/>
    <property type="molecule type" value="Genomic_DNA"/>
</dbReference>
<accession>A0A411WQE6</accession>
<sequence length="104" mass="12133">MLTLKEIKIQCRIDADYTVEDDFLELIGKAAIKRIETRTNRHLYKTEVPETDLDGLLFQEDIKLAALLLVGHWYENRTAVGDFDQTEVPMGFNFIIDPYRFIPL</sequence>
<dbReference type="AlphaFoldDB" id="A0A411WQE6"/>
<evidence type="ECO:0000313" key="1">
    <source>
        <dbReference type="EMBL" id="QBH98417.1"/>
    </source>
</evidence>
<evidence type="ECO:0000313" key="2">
    <source>
        <dbReference type="Proteomes" id="UP000293154"/>
    </source>
</evidence>